<dbReference type="Proteomes" id="UP000030758">
    <property type="component" value="Unassembled WGS sequence"/>
</dbReference>
<name>A0A085N2L0_9BILA</name>
<accession>A0A085N2L0</accession>
<organism evidence="1">
    <name type="scientific">Trichuris suis</name>
    <name type="common">pig whipworm</name>
    <dbReference type="NCBI Taxonomy" id="68888"/>
    <lineage>
        <taxon>Eukaryota</taxon>
        <taxon>Metazoa</taxon>
        <taxon>Ecdysozoa</taxon>
        <taxon>Nematoda</taxon>
        <taxon>Enoplea</taxon>
        <taxon>Dorylaimia</taxon>
        <taxon>Trichinellida</taxon>
        <taxon>Trichuridae</taxon>
        <taxon>Trichuris</taxon>
    </lineage>
</organism>
<dbReference type="AlphaFoldDB" id="A0A085N2L0"/>
<gene>
    <name evidence="1" type="ORF">M514_24150</name>
</gene>
<reference evidence="1" key="1">
    <citation type="journal article" date="2014" name="Nat. Genet.">
        <title>Genome and transcriptome of the porcine whipworm Trichuris suis.</title>
        <authorList>
            <person name="Jex A.R."/>
            <person name="Nejsum P."/>
            <person name="Schwarz E.M."/>
            <person name="Hu L."/>
            <person name="Young N.D."/>
            <person name="Hall R.S."/>
            <person name="Korhonen P.K."/>
            <person name="Liao S."/>
            <person name="Thamsborg S."/>
            <person name="Xia J."/>
            <person name="Xu P."/>
            <person name="Wang S."/>
            <person name="Scheerlinck J.P."/>
            <person name="Hofmann A."/>
            <person name="Sternberg P.W."/>
            <person name="Wang J."/>
            <person name="Gasser R.B."/>
        </authorList>
    </citation>
    <scope>NUCLEOTIDE SEQUENCE [LARGE SCALE GENOMIC DNA]</scope>
    <source>
        <strain evidence="1">DCEP-RM93F</strain>
    </source>
</reference>
<dbReference type="EMBL" id="KL367568">
    <property type="protein sequence ID" value="KFD63706.1"/>
    <property type="molecule type" value="Genomic_DNA"/>
</dbReference>
<sequence length="107" mass="10549">MPGDEGISEYSSTTSTSRVYTIGAIMIPNKVSIPGNVGGRMSAVECVRCVEGEYGGGGEGDIGTYGGGEGDIGTYGGGEGDNGTYCGCFGGDGDCGIKPGCLGNSVE</sequence>
<evidence type="ECO:0000313" key="1">
    <source>
        <dbReference type="EMBL" id="KFD63706.1"/>
    </source>
</evidence>
<protein>
    <submittedName>
        <fullName evidence="1">Uncharacterized protein</fullName>
    </submittedName>
</protein>
<proteinExistence type="predicted"/>